<evidence type="ECO:0000313" key="2">
    <source>
        <dbReference type="WBParaSite" id="JU765_v2.g18837.t1"/>
    </source>
</evidence>
<organism evidence="1 2">
    <name type="scientific">Panagrolaimus sp. JU765</name>
    <dbReference type="NCBI Taxonomy" id="591449"/>
    <lineage>
        <taxon>Eukaryota</taxon>
        <taxon>Metazoa</taxon>
        <taxon>Ecdysozoa</taxon>
        <taxon>Nematoda</taxon>
        <taxon>Chromadorea</taxon>
        <taxon>Rhabditida</taxon>
        <taxon>Tylenchina</taxon>
        <taxon>Panagrolaimomorpha</taxon>
        <taxon>Panagrolaimoidea</taxon>
        <taxon>Panagrolaimidae</taxon>
        <taxon>Panagrolaimus</taxon>
    </lineage>
</organism>
<evidence type="ECO:0000313" key="1">
    <source>
        <dbReference type="Proteomes" id="UP000887576"/>
    </source>
</evidence>
<name>A0AC34QS16_9BILA</name>
<accession>A0AC34QS16</accession>
<dbReference type="Proteomes" id="UP000887576">
    <property type="component" value="Unplaced"/>
</dbReference>
<proteinExistence type="predicted"/>
<dbReference type="WBParaSite" id="JU765_v2.g18837.t1">
    <property type="protein sequence ID" value="JU765_v2.g18837.t1"/>
    <property type="gene ID" value="JU765_v2.g18837"/>
</dbReference>
<reference evidence="2" key="1">
    <citation type="submission" date="2022-11" db="UniProtKB">
        <authorList>
            <consortium name="WormBaseParasite"/>
        </authorList>
    </citation>
    <scope>IDENTIFICATION</scope>
</reference>
<sequence>MSSTRKRKYDDIFKVVENQHECQQCFKRFAIQGNGGTTLRKRHLEKCQNKDNEKSKMRQQTLPEMGQTSLSGILNELCVRLITKNDLPFNIVEDETFQALIRFQCPSQIKIPDRKIISNESLDKVANKFKNKLSRNINPSLPVSIQFDEYSNKRVRLITVTLTQINAKFEIKTFRLGVKSLDSLRANAGNLKELVNGILKKFEIKNVVSATRDGALNALCEMLEIPSVHCVNHIQNIAVQEGYNKLKGSKIDDIKNCVSKMVQLTVTELTDLEDFSEFLAVLEGLTKLAESRQCPCSTIVYICYRIQNLIDGENENVFVKNFIKGFKEKWTTYFEALMKNQIIRFSAFFDPRIMKKRYLTPEEWLQIRDEVLKLVPEERPEENEEKNEKQKSSKYDDDEDNDAPQNDNASNFKKQVIAYWDYLDKAENQIGSISKKDNQWLTRIDELMLFWRTKERIWPELTAFARKFLTTTASSAEPERVFSHITQLLRNPKRNRLSAKKVEKLMEIKEYMVLEKMEENIKKNEEYEDDTTDEDDGESDEETEDNPDLFD</sequence>
<protein>
    <submittedName>
        <fullName evidence="2">HAT C-terminal dimerisation domain-containing protein</fullName>
    </submittedName>
</protein>